<dbReference type="PANTHER" id="PTHR25462:SF296">
    <property type="entry name" value="MEIOTIC P26, ISOFORM F"/>
    <property type="match status" value="1"/>
</dbReference>
<proteinExistence type="predicted"/>
<dbReference type="PANTHER" id="PTHR25462">
    <property type="entry name" value="BONUS, ISOFORM C-RELATED"/>
    <property type="match status" value="1"/>
</dbReference>
<dbReference type="SUPFAM" id="SSF101898">
    <property type="entry name" value="NHL repeat"/>
    <property type="match status" value="1"/>
</dbReference>
<evidence type="ECO:0000313" key="1">
    <source>
        <dbReference type="EMBL" id="EKC32681.1"/>
    </source>
</evidence>
<dbReference type="HOGENOM" id="CLU_040222_0_0_1"/>
<accession>K1RF12</accession>
<protein>
    <submittedName>
        <fullName evidence="1">Uncharacterized protein</fullName>
    </submittedName>
</protein>
<dbReference type="InterPro" id="IPR047153">
    <property type="entry name" value="TRIM45/56/19-like"/>
</dbReference>
<dbReference type="SUPFAM" id="SSF57845">
    <property type="entry name" value="B-box zinc-binding domain"/>
    <property type="match status" value="1"/>
</dbReference>
<dbReference type="EMBL" id="JH816419">
    <property type="protein sequence ID" value="EKC32681.1"/>
    <property type="molecule type" value="Genomic_DNA"/>
</dbReference>
<organism evidence="1">
    <name type="scientific">Magallana gigas</name>
    <name type="common">Pacific oyster</name>
    <name type="synonym">Crassostrea gigas</name>
    <dbReference type="NCBI Taxonomy" id="29159"/>
    <lineage>
        <taxon>Eukaryota</taxon>
        <taxon>Metazoa</taxon>
        <taxon>Spiralia</taxon>
        <taxon>Lophotrochozoa</taxon>
        <taxon>Mollusca</taxon>
        <taxon>Bivalvia</taxon>
        <taxon>Autobranchia</taxon>
        <taxon>Pteriomorphia</taxon>
        <taxon>Ostreida</taxon>
        <taxon>Ostreoidea</taxon>
        <taxon>Ostreidae</taxon>
        <taxon>Magallana</taxon>
    </lineage>
</organism>
<sequence>MNIDMTCEDCDEFICSQCAKTDHKDHNWKTIPTAGSQRRRGLKKTLGKVKEQDVKELDKMIQQAAKQMEDNQNCFESELYKLRKHFDMIVSKLDEIKKNYENTLREKLESKNTSVSEGRLNLEENKKQIMDVVEFLEEKHSTMSDFSLIDNLRDLKTLLSIRDSANMIFGYPLRYKQNSIREELLESMMGEVVDLNEITVTEADSFHIENKPIEVLEGIDETMFVSMQAGDIKIRNKISHLNVNVSTKANDACLTDTGDVFFTEFTNKSINYFSMYKYNSASLSFSTAPSIPYGICQATLDKELALLVTLKDDESERYQLNSRSRRLVRHVTLTGDIIREYEYQEDGQTRLFTLPVRVRQNGNTDICVINKTNESSSELVILSSSGCLKVVYRGHTVVENCVFSDIACDLRSNIILSDMKNGHIHLLGSDGGFVKFLLTQDEIRHPSSMSLSNSTLWIGNNEGLVKKFVSSNMKQPRNFPILRLVFLKQKISYHDFKKIGL</sequence>
<gene>
    <name evidence="1" type="ORF">CGI_10015735</name>
</gene>
<dbReference type="InParanoid" id="K1RF12"/>
<dbReference type="Gene3D" id="3.30.160.60">
    <property type="entry name" value="Classic Zinc Finger"/>
    <property type="match status" value="1"/>
</dbReference>
<dbReference type="AlphaFoldDB" id="K1RF12"/>
<reference evidence="1" key="1">
    <citation type="journal article" date="2012" name="Nature">
        <title>The oyster genome reveals stress adaptation and complexity of shell formation.</title>
        <authorList>
            <person name="Zhang G."/>
            <person name="Fang X."/>
            <person name="Guo X."/>
            <person name="Li L."/>
            <person name="Luo R."/>
            <person name="Xu F."/>
            <person name="Yang P."/>
            <person name="Zhang L."/>
            <person name="Wang X."/>
            <person name="Qi H."/>
            <person name="Xiong Z."/>
            <person name="Que H."/>
            <person name="Xie Y."/>
            <person name="Holland P.W."/>
            <person name="Paps J."/>
            <person name="Zhu Y."/>
            <person name="Wu F."/>
            <person name="Chen Y."/>
            <person name="Wang J."/>
            <person name="Peng C."/>
            <person name="Meng J."/>
            <person name="Yang L."/>
            <person name="Liu J."/>
            <person name="Wen B."/>
            <person name="Zhang N."/>
            <person name="Huang Z."/>
            <person name="Zhu Q."/>
            <person name="Feng Y."/>
            <person name="Mount A."/>
            <person name="Hedgecock D."/>
            <person name="Xu Z."/>
            <person name="Liu Y."/>
            <person name="Domazet-Loso T."/>
            <person name="Du Y."/>
            <person name="Sun X."/>
            <person name="Zhang S."/>
            <person name="Liu B."/>
            <person name="Cheng P."/>
            <person name="Jiang X."/>
            <person name="Li J."/>
            <person name="Fan D."/>
            <person name="Wang W."/>
            <person name="Fu W."/>
            <person name="Wang T."/>
            <person name="Wang B."/>
            <person name="Zhang J."/>
            <person name="Peng Z."/>
            <person name="Li Y."/>
            <person name="Li N."/>
            <person name="Wang J."/>
            <person name="Chen M."/>
            <person name="He Y."/>
            <person name="Tan F."/>
            <person name="Song X."/>
            <person name="Zheng Q."/>
            <person name="Huang R."/>
            <person name="Yang H."/>
            <person name="Du X."/>
            <person name="Chen L."/>
            <person name="Yang M."/>
            <person name="Gaffney P.M."/>
            <person name="Wang S."/>
            <person name="Luo L."/>
            <person name="She Z."/>
            <person name="Ming Y."/>
            <person name="Huang W."/>
            <person name="Zhang S."/>
            <person name="Huang B."/>
            <person name="Zhang Y."/>
            <person name="Qu T."/>
            <person name="Ni P."/>
            <person name="Miao G."/>
            <person name="Wang J."/>
            <person name="Wang Q."/>
            <person name="Steinberg C.E."/>
            <person name="Wang H."/>
            <person name="Li N."/>
            <person name="Qian L."/>
            <person name="Zhang G."/>
            <person name="Li Y."/>
            <person name="Yang H."/>
            <person name="Liu X."/>
            <person name="Wang J."/>
            <person name="Yin Y."/>
            <person name="Wang J."/>
        </authorList>
    </citation>
    <scope>NUCLEOTIDE SEQUENCE [LARGE SCALE GENOMIC DNA]</scope>
    <source>
        <strain evidence="1">05x7-T-G4-1.051#20</strain>
    </source>
</reference>
<name>K1RF12_MAGGI</name>